<dbReference type="RefSeq" id="WP_161075185.1">
    <property type="nucleotide sequence ID" value="NZ_CP086370.1"/>
</dbReference>
<evidence type="ECO:0000259" key="1">
    <source>
        <dbReference type="Pfam" id="PF12680"/>
    </source>
</evidence>
<dbReference type="AlphaFoldDB" id="A0A7X4HGR7"/>
<protein>
    <submittedName>
        <fullName evidence="2">DUF4440 domain-containing protein</fullName>
    </submittedName>
</protein>
<evidence type="ECO:0000313" key="2">
    <source>
        <dbReference type="EMBL" id="MYN10904.1"/>
    </source>
</evidence>
<keyword evidence="3" id="KW-1185">Reference proteome</keyword>
<dbReference type="PANTHER" id="PTHR41252:SF1">
    <property type="entry name" value="BLR2505 PROTEIN"/>
    <property type="match status" value="1"/>
</dbReference>
<dbReference type="SUPFAM" id="SSF54427">
    <property type="entry name" value="NTF2-like"/>
    <property type="match status" value="1"/>
</dbReference>
<proteinExistence type="predicted"/>
<sequence>MGIQENKQLVMEGYRLFQTGDIRKLLERYHDDAEWLSPESEFVPFAGCFHGKAEIAQFFHKLDASVKALSFVPQQFIAEGDQVVVTGTATWMARNTGRSYDSPWVHVFNLRDGKVARFQSYYDTAGAERALHADQPGQAASAAQLHH</sequence>
<feature type="domain" description="SnoaL-like" evidence="1">
    <location>
        <begin position="14"/>
        <end position="117"/>
    </location>
</feature>
<name>A0A7X4HGR7_9BURK</name>
<dbReference type="Proteomes" id="UP000450676">
    <property type="component" value="Unassembled WGS sequence"/>
</dbReference>
<dbReference type="PANTHER" id="PTHR41252">
    <property type="entry name" value="BLR2505 PROTEIN"/>
    <property type="match status" value="1"/>
</dbReference>
<reference evidence="2 3" key="1">
    <citation type="submission" date="2019-12" db="EMBL/GenBank/DDBJ databases">
        <title>Novel species isolated from a subtropical stream in China.</title>
        <authorList>
            <person name="Lu H."/>
        </authorList>
    </citation>
    <scope>NUCLEOTIDE SEQUENCE [LARGE SCALE GENOMIC DNA]</scope>
    <source>
        <strain evidence="2 3">FT127W</strain>
    </source>
</reference>
<dbReference type="InterPro" id="IPR032710">
    <property type="entry name" value="NTF2-like_dom_sf"/>
</dbReference>
<evidence type="ECO:0000313" key="3">
    <source>
        <dbReference type="Proteomes" id="UP000450676"/>
    </source>
</evidence>
<accession>A0A7X4HGR7</accession>
<gene>
    <name evidence="2" type="ORF">GTP77_26655</name>
</gene>
<organism evidence="2 3">
    <name type="scientific">Pseudoduganella aquatica</name>
    <dbReference type="NCBI Taxonomy" id="2660641"/>
    <lineage>
        <taxon>Bacteria</taxon>
        <taxon>Pseudomonadati</taxon>
        <taxon>Pseudomonadota</taxon>
        <taxon>Betaproteobacteria</taxon>
        <taxon>Burkholderiales</taxon>
        <taxon>Oxalobacteraceae</taxon>
        <taxon>Telluria group</taxon>
        <taxon>Pseudoduganella</taxon>
    </lineage>
</organism>
<comment type="caution">
    <text evidence="2">The sequence shown here is derived from an EMBL/GenBank/DDBJ whole genome shotgun (WGS) entry which is preliminary data.</text>
</comment>
<dbReference type="Gene3D" id="3.10.450.50">
    <property type="match status" value="1"/>
</dbReference>
<dbReference type="EMBL" id="WWCU01000048">
    <property type="protein sequence ID" value="MYN10904.1"/>
    <property type="molecule type" value="Genomic_DNA"/>
</dbReference>
<dbReference type="InterPro" id="IPR037401">
    <property type="entry name" value="SnoaL-like"/>
</dbReference>
<dbReference type="Pfam" id="PF12680">
    <property type="entry name" value="SnoaL_2"/>
    <property type="match status" value="1"/>
</dbReference>